<evidence type="ECO:0000256" key="1">
    <source>
        <dbReference type="SAM" id="MobiDB-lite"/>
    </source>
</evidence>
<protein>
    <recommendedName>
        <fullName evidence="2">EAL domain-containing protein</fullName>
    </recommendedName>
</protein>
<dbReference type="InterPro" id="IPR001633">
    <property type="entry name" value="EAL_dom"/>
</dbReference>
<dbReference type="RefSeq" id="WP_324275285.1">
    <property type="nucleotide sequence ID" value="NZ_CP141261.1"/>
</dbReference>
<sequence>METDAEAVLLRALGVDYGQGWHFGRPGPPEALAPIAAPVGRIPSPRSEPTPRVLA</sequence>
<dbReference type="InterPro" id="IPR035919">
    <property type="entry name" value="EAL_sf"/>
</dbReference>
<feature type="domain" description="EAL" evidence="2">
    <location>
        <begin position="1"/>
        <end position="40"/>
    </location>
</feature>
<name>A0ABZ1B4H6_9ACTN</name>
<organism evidence="3 4">
    <name type="scientific">Blastococcus brunescens</name>
    <dbReference type="NCBI Taxonomy" id="1564165"/>
    <lineage>
        <taxon>Bacteria</taxon>
        <taxon>Bacillati</taxon>
        <taxon>Actinomycetota</taxon>
        <taxon>Actinomycetes</taxon>
        <taxon>Geodermatophilales</taxon>
        <taxon>Geodermatophilaceae</taxon>
        <taxon>Blastococcus</taxon>
    </lineage>
</organism>
<evidence type="ECO:0000259" key="2">
    <source>
        <dbReference type="PROSITE" id="PS50883"/>
    </source>
</evidence>
<evidence type="ECO:0000313" key="3">
    <source>
        <dbReference type="EMBL" id="WRL63955.1"/>
    </source>
</evidence>
<dbReference type="Proteomes" id="UP001324287">
    <property type="component" value="Chromosome"/>
</dbReference>
<evidence type="ECO:0000313" key="4">
    <source>
        <dbReference type="Proteomes" id="UP001324287"/>
    </source>
</evidence>
<reference evidence="3 4" key="1">
    <citation type="submission" date="2023-12" db="EMBL/GenBank/DDBJ databases">
        <title>Blastococcus brunescens sp. nov., an actonobacterium isolated from sandstone collected in sahara desert.</title>
        <authorList>
            <person name="Gtari M."/>
            <person name="Ghodhbane F."/>
        </authorList>
    </citation>
    <scope>NUCLEOTIDE SEQUENCE [LARGE SCALE GENOMIC DNA]</scope>
    <source>
        <strain evidence="3 4">BMG 8361</strain>
    </source>
</reference>
<proteinExistence type="predicted"/>
<keyword evidence="4" id="KW-1185">Reference proteome</keyword>
<feature type="region of interest" description="Disordered" evidence="1">
    <location>
        <begin position="34"/>
        <end position="55"/>
    </location>
</feature>
<dbReference type="EMBL" id="CP141261">
    <property type="protein sequence ID" value="WRL63955.1"/>
    <property type="molecule type" value="Genomic_DNA"/>
</dbReference>
<accession>A0ABZ1B4H6</accession>
<dbReference type="PROSITE" id="PS50883">
    <property type="entry name" value="EAL"/>
    <property type="match status" value="1"/>
</dbReference>
<dbReference type="SUPFAM" id="SSF141868">
    <property type="entry name" value="EAL domain-like"/>
    <property type="match status" value="1"/>
</dbReference>
<gene>
    <name evidence="3" type="ORF">U6N30_30895</name>
</gene>
<dbReference type="Gene3D" id="3.20.20.450">
    <property type="entry name" value="EAL domain"/>
    <property type="match status" value="1"/>
</dbReference>